<proteinExistence type="predicted"/>
<evidence type="ECO:0000256" key="1">
    <source>
        <dbReference type="ARBA" id="ARBA00022679"/>
    </source>
</evidence>
<dbReference type="PANTHER" id="PTHR43877:SF2">
    <property type="entry name" value="AMINOALKYLPHOSPHONATE N-ACETYLTRANSFERASE-RELATED"/>
    <property type="match status" value="1"/>
</dbReference>
<reference evidence="4 5" key="1">
    <citation type="submission" date="2018-05" db="EMBL/GenBank/DDBJ databases">
        <title>Nocardioides silvaticus genome.</title>
        <authorList>
            <person name="Li C."/>
            <person name="Wang G."/>
        </authorList>
    </citation>
    <scope>NUCLEOTIDE SEQUENCE [LARGE SCALE GENOMIC DNA]</scope>
    <source>
        <strain evidence="4 5">CCTCC AB 2018079</strain>
    </source>
</reference>
<dbReference type="EMBL" id="QGDD01000007">
    <property type="protein sequence ID" value="PWN02040.1"/>
    <property type="molecule type" value="Genomic_DNA"/>
</dbReference>
<dbReference type="CDD" id="cd04301">
    <property type="entry name" value="NAT_SF"/>
    <property type="match status" value="1"/>
</dbReference>
<accession>A0A316TC91</accession>
<feature type="domain" description="N-acetyltransferase" evidence="3">
    <location>
        <begin position="6"/>
        <end position="160"/>
    </location>
</feature>
<dbReference type="PANTHER" id="PTHR43877">
    <property type="entry name" value="AMINOALKYLPHOSPHONATE N-ACETYLTRANSFERASE-RELATED-RELATED"/>
    <property type="match status" value="1"/>
</dbReference>
<organism evidence="4 5">
    <name type="scientific">Nocardioides silvaticus</name>
    <dbReference type="NCBI Taxonomy" id="2201891"/>
    <lineage>
        <taxon>Bacteria</taxon>
        <taxon>Bacillati</taxon>
        <taxon>Actinomycetota</taxon>
        <taxon>Actinomycetes</taxon>
        <taxon>Propionibacteriales</taxon>
        <taxon>Nocardioidaceae</taxon>
        <taxon>Nocardioides</taxon>
    </lineage>
</organism>
<name>A0A316TC91_9ACTN</name>
<dbReference type="InterPro" id="IPR000182">
    <property type="entry name" value="GNAT_dom"/>
</dbReference>
<dbReference type="GO" id="GO:0016747">
    <property type="term" value="F:acyltransferase activity, transferring groups other than amino-acyl groups"/>
    <property type="evidence" value="ECO:0007669"/>
    <property type="project" value="InterPro"/>
</dbReference>
<dbReference type="InterPro" id="IPR050832">
    <property type="entry name" value="Bact_Acetyltransf"/>
</dbReference>
<sequence>MTDGVVELRVVGYGDPDATALVARVQEEYVQRYGGPDETPLDPAMFDPPHGLFLVAYLDGMPVGTGAWRRSPVRELGGSSAAEIKRMYVVPEQRGHGLARRVLAELEATAAASGYDLIVLETGLAQPEAIALYESSGYARIPGFGHYAASELNRCYGKRL</sequence>
<comment type="caution">
    <text evidence="4">The sequence shown here is derived from an EMBL/GenBank/DDBJ whole genome shotgun (WGS) entry which is preliminary data.</text>
</comment>
<keyword evidence="5" id="KW-1185">Reference proteome</keyword>
<dbReference type="PROSITE" id="PS51186">
    <property type="entry name" value="GNAT"/>
    <property type="match status" value="1"/>
</dbReference>
<protein>
    <submittedName>
        <fullName evidence="4">GNAT family N-acetyltransferase</fullName>
    </submittedName>
</protein>
<dbReference type="AlphaFoldDB" id="A0A316TC91"/>
<evidence type="ECO:0000259" key="3">
    <source>
        <dbReference type="PROSITE" id="PS51186"/>
    </source>
</evidence>
<dbReference type="InterPro" id="IPR016181">
    <property type="entry name" value="Acyl_CoA_acyltransferase"/>
</dbReference>
<evidence type="ECO:0000313" key="4">
    <source>
        <dbReference type="EMBL" id="PWN02040.1"/>
    </source>
</evidence>
<keyword evidence="2" id="KW-0012">Acyltransferase</keyword>
<dbReference type="Proteomes" id="UP000245507">
    <property type="component" value="Unassembled WGS sequence"/>
</dbReference>
<keyword evidence="1 4" id="KW-0808">Transferase</keyword>
<dbReference type="SUPFAM" id="SSF55729">
    <property type="entry name" value="Acyl-CoA N-acyltransferases (Nat)"/>
    <property type="match status" value="1"/>
</dbReference>
<evidence type="ECO:0000256" key="2">
    <source>
        <dbReference type="ARBA" id="ARBA00023315"/>
    </source>
</evidence>
<evidence type="ECO:0000313" key="5">
    <source>
        <dbReference type="Proteomes" id="UP000245507"/>
    </source>
</evidence>
<dbReference type="OrthoDB" id="70840at2"/>
<dbReference type="Gene3D" id="3.40.630.30">
    <property type="match status" value="1"/>
</dbReference>
<gene>
    <name evidence="4" type="ORF">DJ010_16050</name>
</gene>
<dbReference type="RefSeq" id="WP_109695551.1">
    <property type="nucleotide sequence ID" value="NZ_QGDD01000007.1"/>
</dbReference>
<dbReference type="Pfam" id="PF00583">
    <property type="entry name" value="Acetyltransf_1"/>
    <property type="match status" value="1"/>
</dbReference>